<dbReference type="EnsemblMetazoa" id="SMAR008410-RA">
    <property type="protein sequence ID" value="SMAR008410-PA"/>
    <property type="gene ID" value="SMAR008410"/>
</dbReference>
<evidence type="ECO:0000259" key="6">
    <source>
        <dbReference type="Pfam" id="PF03178"/>
    </source>
</evidence>
<dbReference type="InterPro" id="IPR058543">
    <property type="entry name" value="Beta-prop_RSE1/DDB1/CPSF1_2nd"/>
</dbReference>
<evidence type="ECO:0000256" key="5">
    <source>
        <dbReference type="SAM" id="MobiDB-lite"/>
    </source>
</evidence>
<feature type="domain" description="RSE1/DDB1/CPSF1 second beta-propeller" evidence="8">
    <location>
        <begin position="538"/>
        <end position="1015"/>
    </location>
</feature>
<dbReference type="STRING" id="126957.T1J479"/>
<name>T1J479_STRMM</name>
<reference evidence="9" key="2">
    <citation type="submission" date="2015-02" db="UniProtKB">
        <authorList>
            <consortium name="EnsemblMetazoa"/>
        </authorList>
    </citation>
    <scope>IDENTIFICATION</scope>
</reference>
<evidence type="ECO:0000313" key="10">
    <source>
        <dbReference type="Proteomes" id="UP000014500"/>
    </source>
</evidence>
<dbReference type="EMBL" id="JH431841">
    <property type="status" value="NOT_ANNOTATED_CDS"/>
    <property type="molecule type" value="Genomic_DNA"/>
</dbReference>
<dbReference type="InterPro" id="IPR018846">
    <property type="entry name" value="Beta-prop_RSE1/DDB1/CPSF1_1st"/>
</dbReference>
<comment type="similarity">
    <text evidence="3">Belongs to the CPSF1 family.</text>
</comment>
<proteinExistence type="inferred from homology"/>
<dbReference type="InterPro" id="IPR015943">
    <property type="entry name" value="WD40/YVTN_repeat-like_dom_sf"/>
</dbReference>
<dbReference type="HOGENOM" id="CLU_002414_0_0_1"/>
<dbReference type="FunFam" id="2.130.10.10:FF:000118">
    <property type="entry name" value="Cleavage and polyadenylation specificity factor subunit 1"/>
    <property type="match status" value="1"/>
</dbReference>
<feature type="region of interest" description="Disordered" evidence="5">
    <location>
        <begin position="420"/>
        <end position="439"/>
    </location>
</feature>
<dbReference type="Gene3D" id="1.10.150.910">
    <property type="match status" value="1"/>
</dbReference>
<evidence type="ECO:0000259" key="7">
    <source>
        <dbReference type="Pfam" id="PF10433"/>
    </source>
</evidence>
<dbReference type="eggNOG" id="KOG1896">
    <property type="taxonomic scope" value="Eukaryota"/>
</dbReference>
<dbReference type="Pfam" id="PF23726">
    <property type="entry name" value="Beta-prop_RSE1_2nd"/>
    <property type="match status" value="1"/>
</dbReference>
<dbReference type="FunFam" id="2.130.10.10:FF:000100">
    <property type="entry name" value="Cleavage and polyadenylation specificity factor subunit 1"/>
    <property type="match status" value="1"/>
</dbReference>
<evidence type="ECO:0000256" key="4">
    <source>
        <dbReference type="ARBA" id="ARBA00068483"/>
    </source>
</evidence>
<evidence type="ECO:0000256" key="3">
    <source>
        <dbReference type="ARBA" id="ARBA00038446"/>
    </source>
</evidence>
<organism evidence="9 10">
    <name type="scientific">Strigamia maritima</name>
    <name type="common">European centipede</name>
    <name type="synonym">Geophilus maritimus</name>
    <dbReference type="NCBI Taxonomy" id="126957"/>
    <lineage>
        <taxon>Eukaryota</taxon>
        <taxon>Metazoa</taxon>
        <taxon>Ecdysozoa</taxon>
        <taxon>Arthropoda</taxon>
        <taxon>Myriapoda</taxon>
        <taxon>Chilopoda</taxon>
        <taxon>Pleurostigmophora</taxon>
        <taxon>Geophilomorpha</taxon>
        <taxon>Linotaeniidae</taxon>
        <taxon>Strigamia</taxon>
    </lineage>
</organism>
<dbReference type="Proteomes" id="UP000014500">
    <property type="component" value="Unassembled WGS sequence"/>
</dbReference>
<evidence type="ECO:0000256" key="2">
    <source>
        <dbReference type="ARBA" id="ARBA00023242"/>
    </source>
</evidence>
<comment type="subcellular location">
    <subcellularLocation>
        <location evidence="1">Nucleus</location>
    </subcellularLocation>
</comment>
<dbReference type="PANTHER" id="PTHR10644">
    <property type="entry name" value="DNA REPAIR/RNA PROCESSING CPSF FAMILY"/>
    <property type="match status" value="1"/>
</dbReference>
<dbReference type="PhylomeDB" id="T1J479"/>
<protein>
    <recommendedName>
        <fullName evidence="4">Cleavage and polyadenylation specificity factor subunit 1</fullName>
    </recommendedName>
</protein>
<dbReference type="OMA" id="PMTKFKL"/>
<sequence>MATSAVMYAVHKQLHPPTGVEHAIYCHFFNRREKNLVMAGSNQLRVFRLTHETDNNGRIKETNDSKSAKMKMECLQTYSLFGNIMSLRSVQLAGSSRDALLLSFRDARLSVVEYDPGTDDLKTLSLHYFEEDEMKDGRMQICQIPEIRVDPEGRCAVMMAYGNKIVVLPFRKETISEDGDTLYGSSGKSPVLASYTIHIKELEEKMDNIIDLQFLHGYYEPTLLFLYEPLKTWTGRIAVRQDTCAIAAISLNIQQRVHPVIWSVGNLPFDCIRVLVVPRPIGGVMVLSINAVLYLNQSIPPYGVSLNSIAEHSTAFPLKIQDNVKLSLDCSQATFIANDKLVLSLKGGELYVLTLFVDSMRSVRSFHFDKAAASVLTTCVCICDEGYLFLGSRLGNSLLLRYSEKNIDFNEVPKEIEAKKDDKTSAVSDEPTQEPTQKKRKLENLGDWMASNVASIEDPDELEVYGSETHTATRATSYSFEVCDSLLNIGPCGQMSAGEPAFLSEEFANSIDPDVELVITSGYSKNGALTVLQRSVRPQVVTTFELPGVVDMWTVVGLQQQPENVDDEDEAAEEPPLDNSHSFLILSRNDSSMILQTGQEINELDHSGFSTQAPTVFAGNIGNNKYIVQVSPMGVRLLEGVNQIQHIPLDVGSPIVHASVADPYLMIMSDEGQLILLTLRQDDYSTRLTVTKPQMSHQKFKILTMSVYKDISGLFTTRFEDASPTSKVQETRNQEVINSEAVSEERDPKTNINSMEFDDEEELLYGNCSARAFVNANDQQSSSKSEQARDNASNATEITPTYWLVVVRDNGILEIYSLDDFKLVYLVKNFPMGFKVLVDSVQATVAGTIDKQSEKHNDTLPVVKEILLVGLGHCKRRPILLARVDEDLFIYEAFPFYETLTENHLKLRFRKVGHPMIVRERKWYKSSRRKQDQQEKPQSCRLSYLRYFEDIASYSGVFICGFYPHWLFLTSRGELRVHPMGIDGSVVCFSPFHNVNCPKGFLYFNRQGELRICVLPTHLSYDAPWPVRKVPLRCTSHFVSYHVESKTYCVVTSTSEPCNRLVKLTGEDKEYEVVERDDRFIYPTMEKFSVQLFSPVSWEAIPNTKFDLEEWEHVTCLKNVSLVYEGARSGLKGYMSIGTNYNYGEDVTSRGRIIILDVIEVVPEPGQPLTKNRIKIIYSKEQKGPVTALCQVAGYLLSCIGQKIYVWQLKDDDLVGIAFIDTQVYIHTAVSIKNLILIADIHKSISLLRFQDDVRTLSLVSRDAKPMEVYAIDFFIDNNQIGFLVSDGERNLLMYMYQPEARESCGGQRLLRKADFHVGSNINSFFRIRGKLSDPSTDKTASTSLDGSLGYLLPISEKVYRRLLMLQNVLVTHLPHTAGLNPKAFRMYKSHRNYLMNPHKNMLDGELLWKYLNLSYAEKTEISKKIGTTTDQIIEDLMDVDRTTAHF</sequence>
<dbReference type="InterPro" id="IPR050358">
    <property type="entry name" value="RSE1/DDB1/CFT1"/>
</dbReference>
<feature type="domain" description="RSE1/DDB1/CPSF1 first beta-propeller" evidence="7">
    <location>
        <begin position="20"/>
        <end position="406"/>
    </location>
</feature>
<keyword evidence="2" id="KW-0539">Nucleus</keyword>
<evidence type="ECO:0000313" key="9">
    <source>
        <dbReference type="EnsemblMetazoa" id="SMAR008410-PA"/>
    </source>
</evidence>
<dbReference type="InterPro" id="IPR004871">
    <property type="entry name" value="RSE1/DDB1/CPSF1_C"/>
</dbReference>
<dbReference type="Pfam" id="PF10433">
    <property type="entry name" value="Beta-prop_RSE1_1st"/>
    <property type="match status" value="1"/>
</dbReference>
<dbReference type="GO" id="GO:0031123">
    <property type="term" value="P:RNA 3'-end processing"/>
    <property type="evidence" value="ECO:0007669"/>
    <property type="project" value="UniProtKB-ARBA"/>
</dbReference>
<dbReference type="FunFam" id="1.10.150.910:FF:000005">
    <property type="entry name" value="Cleavage and polyadenylation specific factor 1"/>
    <property type="match status" value="1"/>
</dbReference>
<feature type="domain" description="RSE1/DDB1/CPSF1 C-terminal" evidence="6">
    <location>
        <begin position="1087"/>
        <end position="1412"/>
    </location>
</feature>
<dbReference type="Pfam" id="PF03178">
    <property type="entry name" value="CPSF_A"/>
    <property type="match status" value="1"/>
</dbReference>
<accession>T1J479</accession>
<evidence type="ECO:0000259" key="8">
    <source>
        <dbReference type="Pfam" id="PF23726"/>
    </source>
</evidence>
<dbReference type="Gene3D" id="2.130.10.10">
    <property type="entry name" value="YVTN repeat-like/Quinoprotein amine dehydrogenase"/>
    <property type="match status" value="2"/>
</dbReference>
<keyword evidence="10" id="KW-1185">Reference proteome</keyword>
<dbReference type="GO" id="GO:0005634">
    <property type="term" value="C:nucleus"/>
    <property type="evidence" value="ECO:0007669"/>
    <property type="project" value="UniProtKB-SubCell"/>
</dbReference>
<dbReference type="GO" id="GO:0003676">
    <property type="term" value="F:nucleic acid binding"/>
    <property type="evidence" value="ECO:0007669"/>
    <property type="project" value="InterPro"/>
</dbReference>
<evidence type="ECO:0000256" key="1">
    <source>
        <dbReference type="ARBA" id="ARBA00004123"/>
    </source>
</evidence>
<reference evidence="10" key="1">
    <citation type="submission" date="2011-05" db="EMBL/GenBank/DDBJ databases">
        <authorList>
            <person name="Richards S.R."/>
            <person name="Qu J."/>
            <person name="Jiang H."/>
            <person name="Jhangiani S.N."/>
            <person name="Agravi P."/>
            <person name="Goodspeed R."/>
            <person name="Gross S."/>
            <person name="Mandapat C."/>
            <person name="Jackson L."/>
            <person name="Mathew T."/>
            <person name="Pu L."/>
            <person name="Thornton R."/>
            <person name="Saada N."/>
            <person name="Wilczek-Boney K.B."/>
            <person name="Lee S."/>
            <person name="Kovar C."/>
            <person name="Wu Y."/>
            <person name="Scherer S.E."/>
            <person name="Worley K.C."/>
            <person name="Muzny D.M."/>
            <person name="Gibbs R."/>
        </authorList>
    </citation>
    <scope>NUCLEOTIDE SEQUENCE</scope>
    <source>
        <strain evidence="10">Brora</strain>
    </source>
</reference>